<name>D0LT03_HALO1</name>
<accession>D0LT03</accession>
<evidence type="ECO:0000313" key="2">
    <source>
        <dbReference type="EMBL" id="ACY19139.1"/>
    </source>
</evidence>
<protein>
    <recommendedName>
        <fullName evidence="4">Secreted protein</fullName>
    </recommendedName>
</protein>
<dbReference type="AlphaFoldDB" id="D0LT03"/>
<evidence type="ECO:0000313" key="3">
    <source>
        <dbReference type="Proteomes" id="UP000001880"/>
    </source>
</evidence>
<gene>
    <name evidence="2" type="ordered locus">Hoch_6673</name>
</gene>
<feature type="chain" id="PRO_5003010881" description="Secreted protein" evidence="1">
    <location>
        <begin position="18"/>
        <end position="66"/>
    </location>
</feature>
<dbReference type="STRING" id="502025.Hoch_6673"/>
<dbReference type="Proteomes" id="UP000001880">
    <property type="component" value="Chromosome"/>
</dbReference>
<keyword evidence="3" id="KW-1185">Reference proteome</keyword>
<dbReference type="HOGENOM" id="CLU_2825149_0_0_7"/>
<evidence type="ECO:0000256" key="1">
    <source>
        <dbReference type="SAM" id="SignalP"/>
    </source>
</evidence>
<keyword evidence="1" id="KW-0732">Signal</keyword>
<dbReference type="KEGG" id="hoh:Hoch_6673"/>
<proteinExistence type="predicted"/>
<feature type="signal peptide" evidence="1">
    <location>
        <begin position="1"/>
        <end position="17"/>
    </location>
</feature>
<dbReference type="EMBL" id="CP001804">
    <property type="protein sequence ID" value="ACY19139.1"/>
    <property type="molecule type" value="Genomic_DNA"/>
</dbReference>
<reference evidence="2 3" key="1">
    <citation type="journal article" date="2010" name="Stand. Genomic Sci.">
        <title>Complete genome sequence of Haliangium ochraceum type strain (SMP-2).</title>
        <authorList>
            <consortium name="US DOE Joint Genome Institute (JGI-PGF)"/>
            <person name="Ivanova N."/>
            <person name="Daum C."/>
            <person name="Lang E."/>
            <person name="Abt B."/>
            <person name="Kopitz M."/>
            <person name="Saunders E."/>
            <person name="Lapidus A."/>
            <person name="Lucas S."/>
            <person name="Glavina Del Rio T."/>
            <person name="Nolan M."/>
            <person name="Tice H."/>
            <person name="Copeland A."/>
            <person name="Cheng J.F."/>
            <person name="Chen F."/>
            <person name="Bruce D."/>
            <person name="Goodwin L."/>
            <person name="Pitluck S."/>
            <person name="Mavromatis K."/>
            <person name="Pati A."/>
            <person name="Mikhailova N."/>
            <person name="Chen A."/>
            <person name="Palaniappan K."/>
            <person name="Land M."/>
            <person name="Hauser L."/>
            <person name="Chang Y.J."/>
            <person name="Jeffries C.D."/>
            <person name="Detter J.C."/>
            <person name="Brettin T."/>
            <person name="Rohde M."/>
            <person name="Goker M."/>
            <person name="Bristow J."/>
            <person name="Markowitz V."/>
            <person name="Eisen J.A."/>
            <person name="Hugenholtz P."/>
            <person name="Kyrpides N.C."/>
            <person name="Klenk H.P."/>
        </authorList>
    </citation>
    <scope>NUCLEOTIDE SEQUENCE [LARGE SCALE GENOMIC DNA]</scope>
    <source>
        <strain evidence="3">DSM 14365 / CIP 107738 / JCM 11303 / AJ 13395 / SMP-2</strain>
    </source>
</reference>
<organism evidence="2 3">
    <name type="scientific">Haliangium ochraceum (strain DSM 14365 / JCM 11303 / SMP-2)</name>
    <dbReference type="NCBI Taxonomy" id="502025"/>
    <lineage>
        <taxon>Bacteria</taxon>
        <taxon>Pseudomonadati</taxon>
        <taxon>Myxococcota</taxon>
        <taxon>Polyangia</taxon>
        <taxon>Haliangiales</taxon>
        <taxon>Kofleriaceae</taxon>
        <taxon>Haliangium</taxon>
    </lineage>
</organism>
<sequence>MRYVPLLLLLLVLPLLAAPDCVSYGSSFSGNPINKYDCTANLSECLDSDLWHEPGNQPGHSVCHDC</sequence>
<evidence type="ECO:0008006" key="4">
    <source>
        <dbReference type="Google" id="ProtNLM"/>
    </source>
</evidence>